<protein>
    <submittedName>
        <fullName evidence="2">Uncharacterized protein</fullName>
    </submittedName>
</protein>
<keyword evidence="3" id="KW-1185">Reference proteome</keyword>
<dbReference type="STRING" id="414703.SAMN04488125_12444"/>
<name>A0A1I4KHE0_9HYPH</name>
<sequence>MPNPDTSIALLDAGAVAPGPRAMQHAYLWILASLTTAVGLLGLAYALSQHSDREAGRMIIASQGGAGYFAVVVNGLAVHHGRPHH</sequence>
<dbReference type="RefSeq" id="WP_091950791.1">
    <property type="nucleotide sequence ID" value="NZ_FOSV01000024.1"/>
</dbReference>
<feature type="transmembrane region" description="Helical" evidence="1">
    <location>
        <begin position="59"/>
        <end position="78"/>
    </location>
</feature>
<feature type="transmembrane region" description="Helical" evidence="1">
    <location>
        <begin position="26"/>
        <end position="47"/>
    </location>
</feature>
<evidence type="ECO:0000256" key="1">
    <source>
        <dbReference type="SAM" id="Phobius"/>
    </source>
</evidence>
<dbReference type="OrthoDB" id="7999774at2"/>
<dbReference type="EMBL" id="FOSV01000024">
    <property type="protein sequence ID" value="SFL77867.1"/>
    <property type="molecule type" value="Genomic_DNA"/>
</dbReference>
<keyword evidence="1" id="KW-1133">Transmembrane helix</keyword>
<accession>A0A1I4KHE0</accession>
<dbReference type="Proteomes" id="UP000198804">
    <property type="component" value="Unassembled WGS sequence"/>
</dbReference>
<keyword evidence="1" id="KW-0472">Membrane</keyword>
<proteinExistence type="predicted"/>
<organism evidence="2 3">
    <name type="scientific">Methylorubrum salsuginis</name>
    <dbReference type="NCBI Taxonomy" id="414703"/>
    <lineage>
        <taxon>Bacteria</taxon>
        <taxon>Pseudomonadati</taxon>
        <taxon>Pseudomonadota</taxon>
        <taxon>Alphaproteobacteria</taxon>
        <taxon>Hyphomicrobiales</taxon>
        <taxon>Methylobacteriaceae</taxon>
        <taxon>Methylorubrum</taxon>
    </lineage>
</organism>
<keyword evidence="1" id="KW-0812">Transmembrane</keyword>
<evidence type="ECO:0000313" key="3">
    <source>
        <dbReference type="Proteomes" id="UP000198804"/>
    </source>
</evidence>
<dbReference type="AlphaFoldDB" id="A0A1I4KHE0"/>
<gene>
    <name evidence="2" type="ORF">SAMN04488125_12444</name>
</gene>
<reference evidence="3" key="1">
    <citation type="submission" date="2016-10" db="EMBL/GenBank/DDBJ databases">
        <authorList>
            <person name="Varghese N."/>
            <person name="Submissions S."/>
        </authorList>
    </citation>
    <scope>NUCLEOTIDE SEQUENCE [LARGE SCALE GENOMIC DNA]</scope>
    <source>
        <strain evidence="3">CGMCC 1.6474</strain>
    </source>
</reference>
<evidence type="ECO:0000313" key="2">
    <source>
        <dbReference type="EMBL" id="SFL77867.1"/>
    </source>
</evidence>